<reference evidence="3 4" key="1">
    <citation type="submission" date="2015-05" db="EMBL/GenBank/DDBJ databases">
        <title>Genome sequencing and analysis of members of genus Stenotrophomonas.</title>
        <authorList>
            <person name="Patil P.P."/>
            <person name="Midha S."/>
            <person name="Patil P.B."/>
        </authorList>
    </citation>
    <scope>NUCLEOTIDE SEQUENCE [LARGE SCALE GENOMIC DNA]</scope>
    <source>
        <strain evidence="3 4">DSM 18929</strain>
    </source>
</reference>
<dbReference type="GO" id="GO:0016491">
    <property type="term" value="F:oxidoreductase activity"/>
    <property type="evidence" value="ECO:0007669"/>
    <property type="project" value="InterPro"/>
</dbReference>
<organism evidence="3 4">
    <name type="scientific">Stenotrophomonas humi</name>
    <dbReference type="NCBI Taxonomy" id="405444"/>
    <lineage>
        <taxon>Bacteria</taxon>
        <taxon>Pseudomonadati</taxon>
        <taxon>Pseudomonadota</taxon>
        <taxon>Gammaproteobacteria</taxon>
        <taxon>Lysobacterales</taxon>
        <taxon>Lysobacteraceae</taxon>
        <taxon>Stenotrophomonas</taxon>
    </lineage>
</organism>
<dbReference type="PRINTS" id="PR00406">
    <property type="entry name" value="CYTB5RDTASE"/>
</dbReference>
<dbReference type="SUPFAM" id="SSF54292">
    <property type="entry name" value="2Fe-2S ferredoxin-like"/>
    <property type="match status" value="1"/>
</dbReference>
<evidence type="ECO:0000313" key="3">
    <source>
        <dbReference type="EMBL" id="KRG62882.1"/>
    </source>
</evidence>
<dbReference type="InterPro" id="IPR012675">
    <property type="entry name" value="Beta-grasp_dom_sf"/>
</dbReference>
<dbReference type="SUPFAM" id="SSF52343">
    <property type="entry name" value="Ferredoxin reductase-like, C-terminal NADP-linked domain"/>
    <property type="match status" value="1"/>
</dbReference>
<dbReference type="PANTHER" id="PTHR47354:SF3">
    <property type="entry name" value="OXIDOREDUCTASE-RELATED"/>
    <property type="match status" value="1"/>
</dbReference>
<dbReference type="Pfam" id="PF00175">
    <property type="entry name" value="NAD_binding_1"/>
    <property type="match status" value="1"/>
</dbReference>
<dbReference type="STRING" id="405444.ABB26_14470"/>
<dbReference type="CDD" id="cd00207">
    <property type="entry name" value="fer2"/>
    <property type="match status" value="1"/>
</dbReference>
<dbReference type="Gene3D" id="3.40.50.80">
    <property type="entry name" value="Nucleotide-binding domain of ferredoxin-NADP reductase (FNR) module"/>
    <property type="match status" value="1"/>
</dbReference>
<dbReference type="CDD" id="cd06216">
    <property type="entry name" value="FNR_iron_sulfur_binding_2"/>
    <property type="match status" value="1"/>
</dbReference>
<protein>
    <submittedName>
        <fullName evidence="3">Oxidoreductase</fullName>
    </submittedName>
</protein>
<proteinExistence type="predicted"/>
<dbReference type="GO" id="GO:0051536">
    <property type="term" value="F:iron-sulfur cluster binding"/>
    <property type="evidence" value="ECO:0007669"/>
    <property type="project" value="InterPro"/>
</dbReference>
<gene>
    <name evidence="3" type="ORF">ABB26_14470</name>
</gene>
<dbReference type="Gene3D" id="2.40.30.10">
    <property type="entry name" value="Translation factors"/>
    <property type="match status" value="1"/>
</dbReference>
<dbReference type="AlphaFoldDB" id="A0A0R0C8F6"/>
<comment type="caution">
    <text evidence="3">The sequence shown here is derived from an EMBL/GenBank/DDBJ whole genome shotgun (WGS) entry which is preliminary data.</text>
</comment>
<dbReference type="InterPro" id="IPR039261">
    <property type="entry name" value="FNR_nucleotide-bd"/>
</dbReference>
<dbReference type="Pfam" id="PF00111">
    <property type="entry name" value="Fer2"/>
    <property type="match status" value="1"/>
</dbReference>
<dbReference type="InterPro" id="IPR017927">
    <property type="entry name" value="FAD-bd_FR_type"/>
</dbReference>
<evidence type="ECO:0000259" key="1">
    <source>
        <dbReference type="PROSITE" id="PS51085"/>
    </source>
</evidence>
<dbReference type="PROSITE" id="PS51085">
    <property type="entry name" value="2FE2S_FER_2"/>
    <property type="match status" value="1"/>
</dbReference>
<accession>A0A0R0C8F6</accession>
<dbReference type="Pfam" id="PF00970">
    <property type="entry name" value="FAD_binding_6"/>
    <property type="match status" value="1"/>
</dbReference>
<dbReference type="OrthoDB" id="9796486at2"/>
<dbReference type="InterPro" id="IPR017938">
    <property type="entry name" value="Riboflavin_synthase-like_b-brl"/>
</dbReference>
<dbReference type="InterPro" id="IPR001433">
    <property type="entry name" value="OxRdtase_FAD/NAD-bd"/>
</dbReference>
<dbReference type="PROSITE" id="PS51384">
    <property type="entry name" value="FAD_FR"/>
    <property type="match status" value="1"/>
</dbReference>
<dbReference type="Proteomes" id="UP000050864">
    <property type="component" value="Unassembled WGS sequence"/>
</dbReference>
<name>A0A0R0C8F6_9GAMM</name>
<dbReference type="InterPro" id="IPR036010">
    <property type="entry name" value="2Fe-2S_ferredoxin-like_sf"/>
</dbReference>
<dbReference type="RefSeq" id="WP_057635371.1">
    <property type="nucleotide sequence ID" value="NZ_LDJI01000027.1"/>
</dbReference>
<dbReference type="SUPFAM" id="SSF63380">
    <property type="entry name" value="Riboflavin synthase domain-like"/>
    <property type="match status" value="1"/>
</dbReference>
<dbReference type="InterPro" id="IPR001041">
    <property type="entry name" value="2Fe-2S_ferredoxin-type"/>
</dbReference>
<dbReference type="PATRIC" id="fig|405444.3.peg.2000"/>
<evidence type="ECO:0000259" key="2">
    <source>
        <dbReference type="PROSITE" id="PS51384"/>
    </source>
</evidence>
<sequence>MSAVYRNATPPTIPWLSEGFFDFWSSRVHPLWTLRRPLARLVSRSAASADAVTLELQPNRHFRGLAAGQHINLGVEVDGRLATRSFSPTLLANGRLAITVKAIAGGKVSTHLARAAVPGEVFALGQAFGDMTVPKDVPQHLLLLAAGSGITPMRALLRQLDAQAMPAPVTLLYWARRREELCFVDELNALARRHSNFRLQLLLTRDPQAPDARIDAHDFTGLAALDTARVLACGPGGFVEAARQRLQGQVASFQSEAFSLPQLPAQEEGNVQVQLLRSGRTLIVPRGTALLQALEAEGVQPASGCRMGICNTCVCGKVSGITRHTLTGDYADEPSTPLKLCVNSASTDLALEL</sequence>
<keyword evidence="4" id="KW-1185">Reference proteome</keyword>
<dbReference type="Gene3D" id="3.10.20.30">
    <property type="match status" value="1"/>
</dbReference>
<dbReference type="PANTHER" id="PTHR47354">
    <property type="entry name" value="NADH OXIDOREDUCTASE HCR"/>
    <property type="match status" value="1"/>
</dbReference>
<feature type="domain" description="FAD-binding FR-type" evidence="2">
    <location>
        <begin position="34"/>
        <end position="134"/>
    </location>
</feature>
<dbReference type="EMBL" id="LDJI01000027">
    <property type="protein sequence ID" value="KRG62882.1"/>
    <property type="molecule type" value="Genomic_DNA"/>
</dbReference>
<dbReference type="InterPro" id="IPR008333">
    <property type="entry name" value="Cbr1-like_FAD-bd_dom"/>
</dbReference>
<feature type="domain" description="2Fe-2S ferredoxin-type" evidence="1">
    <location>
        <begin position="271"/>
        <end position="353"/>
    </location>
</feature>
<evidence type="ECO:0000313" key="4">
    <source>
        <dbReference type="Proteomes" id="UP000050864"/>
    </source>
</evidence>
<dbReference type="InterPro" id="IPR050415">
    <property type="entry name" value="MRET"/>
</dbReference>